<keyword evidence="2" id="KW-1185">Reference proteome</keyword>
<dbReference type="SUPFAM" id="SSF69318">
    <property type="entry name" value="Integrin alpha N-terminal domain"/>
    <property type="match status" value="1"/>
</dbReference>
<dbReference type="PANTHER" id="PTHR16317:SF1">
    <property type="entry name" value="KICSTOR COMPLEX PROTEIN ITFG2"/>
    <property type="match status" value="1"/>
</dbReference>
<evidence type="ECO:0000313" key="2">
    <source>
        <dbReference type="Proteomes" id="UP000515135"/>
    </source>
</evidence>
<feature type="compositionally biased region" description="Acidic residues" evidence="1">
    <location>
        <begin position="236"/>
        <end position="245"/>
    </location>
</feature>
<reference evidence="3" key="1">
    <citation type="submission" date="2025-08" db="UniProtKB">
        <authorList>
            <consortium name="RefSeq"/>
        </authorList>
    </citation>
    <scope>IDENTIFICATION</scope>
    <source>
        <tissue evidence="3">Gonad</tissue>
    </source>
</reference>
<organism evidence="2 3">
    <name type="scientific">Branchiostoma belcheri</name>
    <name type="common">Amphioxus</name>
    <dbReference type="NCBI Taxonomy" id="7741"/>
    <lineage>
        <taxon>Eukaryota</taxon>
        <taxon>Metazoa</taxon>
        <taxon>Chordata</taxon>
        <taxon>Cephalochordata</taxon>
        <taxon>Leptocardii</taxon>
        <taxon>Amphioxiformes</taxon>
        <taxon>Branchiostomatidae</taxon>
        <taxon>Branchiostoma</taxon>
    </lineage>
</organism>
<dbReference type="AlphaFoldDB" id="A0A6P5A4Y2"/>
<dbReference type="OrthoDB" id="9996127at2759"/>
<gene>
    <name evidence="3" type="primary">LOC109482896</name>
</gene>
<sequence>MRYVSFVEHLQLEFSGNLMPQAMVLGDVDNDQDNELVAGNVNGQLMVFKGADTTPWRVASGLGMTSCAAVGDVCNTGKNVIMTLSAEGWCHVFSIEHHEKQNEDDEKDKEAALSQEKAGPEEMTPVYQQLLAANGQAIVIADIDNDGKKEVVIGYTDRVVRAYSWVENTSPASTGQDVLSGKFVLLQTWELVGQVGSIVVTKGVDGQTELLASQPGCTYTTLLMKDRGKGEGGNKEEEEEEEEEERQQASGETVIFHPLVSSRARNPDVSTEIIGNLATGPSDDAGDCAGRGLYAMCTLDGTLMLGQGEEIVWSLQVDHHLFSLTKLDVTRDGKDEIVACGWDGQTYIMDHLQNMVRFQFDQPVNAFCAGLYAVNPGKNVPCLVYATFHNNITLHFNTTLPCLLPTTLTDVLADKEKVTRLLEKFNLQDADSGTLQQLYHWCIYGQP</sequence>
<dbReference type="KEGG" id="bbel:109482896"/>
<evidence type="ECO:0000313" key="3">
    <source>
        <dbReference type="RefSeq" id="XP_019641339.1"/>
    </source>
</evidence>
<evidence type="ECO:0000256" key="1">
    <source>
        <dbReference type="SAM" id="MobiDB-lite"/>
    </source>
</evidence>
<feature type="compositionally biased region" description="Basic and acidic residues" evidence="1">
    <location>
        <begin position="224"/>
        <end position="235"/>
    </location>
</feature>
<feature type="region of interest" description="Disordered" evidence="1">
    <location>
        <begin position="223"/>
        <end position="250"/>
    </location>
</feature>
<dbReference type="RefSeq" id="XP_019641339.1">
    <property type="nucleotide sequence ID" value="XM_019785780.1"/>
</dbReference>
<dbReference type="GeneID" id="109482896"/>
<dbReference type="InterPro" id="IPR028994">
    <property type="entry name" value="Integrin_alpha_N"/>
</dbReference>
<dbReference type="Pfam" id="PF15907">
    <property type="entry name" value="Itfg2"/>
    <property type="match status" value="1"/>
</dbReference>
<feature type="region of interest" description="Disordered" evidence="1">
    <location>
        <begin position="99"/>
        <end position="121"/>
    </location>
</feature>
<dbReference type="GO" id="GO:0032006">
    <property type="term" value="P:regulation of TOR signaling"/>
    <property type="evidence" value="ECO:0007669"/>
    <property type="project" value="TreeGrafter"/>
</dbReference>
<name>A0A6P5A4Y2_BRABE</name>
<dbReference type="InterPro" id="IPR031793">
    <property type="entry name" value="KICSTOR_ITFG2"/>
</dbReference>
<protein>
    <submittedName>
        <fullName evidence="3">LOW QUALITY PROTEIN: integrin-alpha FG-GAP repeat-containing protein 2-like</fullName>
    </submittedName>
</protein>
<dbReference type="Proteomes" id="UP000515135">
    <property type="component" value="Unplaced"/>
</dbReference>
<accession>A0A6P5A4Y2</accession>
<dbReference type="PANTHER" id="PTHR16317">
    <property type="entry name" value="INTEGRIN ALPHA REPEAT DOMAIN-CONTAINING"/>
    <property type="match status" value="1"/>
</dbReference>
<proteinExistence type="predicted"/>